<dbReference type="AlphaFoldDB" id="A0A2T8FFH2"/>
<dbReference type="InterPro" id="IPR017703">
    <property type="entry name" value="YgfZ/GCV_T_CS"/>
</dbReference>
<keyword evidence="3" id="KW-1185">Reference proteome</keyword>
<proteinExistence type="predicted"/>
<dbReference type="PANTHER" id="PTHR22602">
    <property type="entry name" value="TRANSFERASE CAF17, MITOCHONDRIAL-RELATED"/>
    <property type="match status" value="1"/>
</dbReference>
<evidence type="ECO:0000313" key="3">
    <source>
        <dbReference type="Proteomes" id="UP000246018"/>
    </source>
</evidence>
<sequence length="308" mass="33251">MASPLLDLPGAVAGDGIDAPVAAHYGSFNIEQRTLESGDGFVDLSHRDVVRIAGPDRLTWLHSLTTQDFTGLGPGVWTSALVLSPQGHVEHAFTGVNDGEAFTAHTEPGMGAGLVAWLDSMRFMMRVEVGLVDDLAVMWRPTKTDLVPRARMREYAEAAGPACGLWAHEALRIARGEPRLGLDTDHRTIPNEVGWIGSAVHLDKGCYRGQETVARVHTLGRPPRRLTLLHLDGSENRLPAAGSPLLHEGREVGFVGSSARHHELGPIALGLVKRNVPVDAPLEVDSMPVAQEVVVDPEVGLHVRPRLR</sequence>
<dbReference type="SUPFAM" id="SSF101790">
    <property type="entry name" value="Aminomethyltransferase beta-barrel domain"/>
    <property type="match status" value="1"/>
</dbReference>
<dbReference type="InterPro" id="IPR045179">
    <property type="entry name" value="YgfZ/GcvT"/>
</dbReference>
<evidence type="ECO:0000256" key="1">
    <source>
        <dbReference type="ARBA" id="ARBA00022946"/>
    </source>
</evidence>
<dbReference type="PANTHER" id="PTHR22602:SF0">
    <property type="entry name" value="TRANSFERASE CAF17, MITOCHONDRIAL-RELATED"/>
    <property type="match status" value="1"/>
</dbReference>
<gene>
    <name evidence="2" type="ORF">DDE18_02255</name>
</gene>
<dbReference type="SUPFAM" id="SSF103025">
    <property type="entry name" value="Folate-binding domain"/>
    <property type="match status" value="1"/>
</dbReference>
<comment type="caution">
    <text evidence="2">The sequence shown here is derived from an EMBL/GenBank/DDBJ whole genome shotgun (WGS) entry which is preliminary data.</text>
</comment>
<dbReference type="EMBL" id="QDGZ01000001">
    <property type="protein sequence ID" value="PVG84454.1"/>
    <property type="molecule type" value="Genomic_DNA"/>
</dbReference>
<accession>A0A2T8FFH2</accession>
<name>A0A2T8FFH2_9ACTN</name>
<keyword evidence="1" id="KW-0809">Transit peptide</keyword>
<organism evidence="2 3">
    <name type="scientific">Nocardioides gansuensis</name>
    <dbReference type="NCBI Taxonomy" id="2138300"/>
    <lineage>
        <taxon>Bacteria</taxon>
        <taxon>Bacillati</taxon>
        <taxon>Actinomycetota</taxon>
        <taxon>Actinomycetes</taxon>
        <taxon>Propionibacteriales</taxon>
        <taxon>Nocardioidaceae</taxon>
        <taxon>Nocardioides</taxon>
    </lineage>
</organism>
<dbReference type="OrthoDB" id="9796287at2"/>
<dbReference type="NCBIfam" id="TIGR03317">
    <property type="entry name" value="ygfZ_signature"/>
    <property type="match status" value="1"/>
</dbReference>
<dbReference type="InterPro" id="IPR027266">
    <property type="entry name" value="TrmE/GcvT-like"/>
</dbReference>
<dbReference type="Proteomes" id="UP000246018">
    <property type="component" value="Unassembled WGS sequence"/>
</dbReference>
<evidence type="ECO:0000313" key="2">
    <source>
        <dbReference type="EMBL" id="PVG84454.1"/>
    </source>
</evidence>
<dbReference type="InterPro" id="IPR029043">
    <property type="entry name" value="GcvT/YgfZ_C"/>
</dbReference>
<dbReference type="GO" id="GO:0016226">
    <property type="term" value="P:iron-sulfur cluster assembly"/>
    <property type="evidence" value="ECO:0007669"/>
    <property type="project" value="TreeGrafter"/>
</dbReference>
<reference evidence="2 3" key="1">
    <citation type="submission" date="2018-04" db="EMBL/GenBank/DDBJ databases">
        <title>Genome of Nocardioides gansuensis WSJ-1.</title>
        <authorList>
            <person name="Wu S."/>
            <person name="Wang G."/>
        </authorList>
    </citation>
    <scope>NUCLEOTIDE SEQUENCE [LARGE SCALE GENOMIC DNA]</scope>
    <source>
        <strain evidence="2 3">WSJ-1</strain>
    </source>
</reference>
<dbReference type="Gene3D" id="3.30.1360.120">
    <property type="entry name" value="Probable tRNA modification gtpase trme, domain 1"/>
    <property type="match status" value="2"/>
</dbReference>
<dbReference type="RefSeq" id="WP_116570586.1">
    <property type="nucleotide sequence ID" value="NZ_QDGZ01000001.1"/>
</dbReference>
<protein>
    <submittedName>
        <fullName evidence="2">Folate-binding protein YgfZ</fullName>
    </submittedName>
</protein>